<evidence type="ECO:0000313" key="8">
    <source>
        <dbReference type="Proteomes" id="UP000194577"/>
    </source>
</evidence>
<accession>A0ABX4M937</accession>
<keyword evidence="3 5" id="KW-0732">Signal</keyword>
<evidence type="ECO:0000256" key="4">
    <source>
        <dbReference type="SAM" id="MobiDB-lite"/>
    </source>
</evidence>
<dbReference type="Gene3D" id="3.40.50.2300">
    <property type="match status" value="2"/>
</dbReference>
<dbReference type="PANTHER" id="PTHR46847">
    <property type="entry name" value="D-ALLOSE-BINDING PERIPLASMIC PROTEIN-RELATED"/>
    <property type="match status" value="1"/>
</dbReference>
<dbReference type="Proteomes" id="UP000194577">
    <property type="component" value="Unassembled WGS sequence"/>
</dbReference>
<organism evidence="7 8">
    <name type="scientific">Actinomyces ruminis</name>
    <dbReference type="NCBI Taxonomy" id="1937003"/>
    <lineage>
        <taxon>Bacteria</taxon>
        <taxon>Bacillati</taxon>
        <taxon>Actinomycetota</taxon>
        <taxon>Actinomycetes</taxon>
        <taxon>Actinomycetales</taxon>
        <taxon>Actinomycetaceae</taxon>
        <taxon>Actinomyces</taxon>
    </lineage>
</organism>
<comment type="subcellular location">
    <subcellularLocation>
        <location evidence="1">Cell envelope</location>
    </subcellularLocation>
</comment>
<dbReference type="EMBL" id="MTPX02000086">
    <property type="protein sequence ID" value="PHP51323.1"/>
    <property type="molecule type" value="Genomic_DNA"/>
</dbReference>
<evidence type="ECO:0000256" key="5">
    <source>
        <dbReference type="SAM" id="SignalP"/>
    </source>
</evidence>
<dbReference type="SUPFAM" id="SSF53822">
    <property type="entry name" value="Periplasmic binding protein-like I"/>
    <property type="match status" value="1"/>
</dbReference>
<evidence type="ECO:0000256" key="1">
    <source>
        <dbReference type="ARBA" id="ARBA00004196"/>
    </source>
</evidence>
<protein>
    <submittedName>
        <fullName evidence="7">Sugar ABC transporter substrate-binding protein</fullName>
    </submittedName>
</protein>
<feature type="compositionally biased region" description="Low complexity" evidence="4">
    <location>
        <begin position="24"/>
        <end position="37"/>
    </location>
</feature>
<comment type="similarity">
    <text evidence="2">Belongs to the bacterial solute-binding protein 2 family.</text>
</comment>
<dbReference type="InterPro" id="IPR028082">
    <property type="entry name" value="Peripla_BP_I"/>
</dbReference>
<evidence type="ECO:0000256" key="2">
    <source>
        <dbReference type="ARBA" id="ARBA00007639"/>
    </source>
</evidence>
<dbReference type="InterPro" id="IPR025997">
    <property type="entry name" value="SBP_2_dom"/>
</dbReference>
<evidence type="ECO:0000313" key="7">
    <source>
        <dbReference type="EMBL" id="PHP51323.1"/>
    </source>
</evidence>
<evidence type="ECO:0000259" key="6">
    <source>
        <dbReference type="Pfam" id="PF13407"/>
    </source>
</evidence>
<reference evidence="7 8" key="1">
    <citation type="submission" date="2017-10" db="EMBL/GenBank/DDBJ databases">
        <title>Draft genome sequence of cellulolytic Actinomyces sp CtC72 isolated from cattle rumen fluid.</title>
        <authorList>
            <person name="Joshi A.J."/>
            <person name="Vasudevan G."/>
            <person name="Lanjekar V.B."/>
            <person name="Hivarkar S."/>
            <person name="Engineer A."/>
            <person name="Pore S.D."/>
            <person name="Dhakephalkar P.K."/>
            <person name="Dagar S."/>
        </authorList>
    </citation>
    <scope>NUCLEOTIDE SEQUENCE [LARGE SCALE GENOMIC DNA]</scope>
    <source>
        <strain evidence="8">CtC72</strain>
    </source>
</reference>
<feature type="chain" id="PRO_5045422603" evidence="5">
    <location>
        <begin position="22"/>
        <end position="332"/>
    </location>
</feature>
<feature type="signal peptide" evidence="5">
    <location>
        <begin position="1"/>
        <end position="21"/>
    </location>
</feature>
<proteinExistence type="inferred from homology"/>
<sequence>MNSAVAATLTVTALLAGCSGAVDTGTGSTNESEGGSTAVSLPESCSSDNPTIAVLLPNQTNPYYVSMKEGFETAAAENGFTAEVQIAGDDDAQQLAQAQAALQKSPCAIALNPVKSEPAAAIVREANDAGVPVFTVNVIVDEDALDAQNATIVQYLGADNHAGGADVATQVLEDMGTDAELNIGFVTEPDEVPVVIRDEGFTETISQNPNAEIVATVDGNVKATDSLEVTTDMLQGNPDMNVIFASTGPAAQGAKEAVEASGRDVKVYGFCAPSVTLTDNYPACVAQEPADYGKRVVEQIAAYVGGESVESEILRPLKMFVSGQTPGEGEVG</sequence>
<gene>
    <name evidence="7" type="ORF">BW737_015200</name>
</gene>
<dbReference type="Pfam" id="PF13407">
    <property type="entry name" value="Peripla_BP_4"/>
    <property type="match status" value="1"/>
</dbReference>
<dbReference type="PANTHER" id="PTHR46847:SF1">
    <property type="entry name" value="D-ALLOSE-BINDING PERIPLASMIC PROTEIN-RELATED"/>
    <property type="match status" value="1"/>
</dbReference>
<keyword evidence="8" id="KW-1185">Reference proteome</keyword>
<name>A0ABX4M937_9ACTO</name>
<comment type="caution">
    <text evidence="7">The sequence shown here is derived from an EMBL/GenBank/DDBJ whole genome shotgun (WGS) entry which is preliminary data.</text>
</comment>
<evidence type="ECO:0000256" key="3">
    <source>
        <dbReference type="ARBA" id="ARBA00022729"/>
    </source>
</evidence>
<feature type="region of interest" description="Disordered" evidence="4">
    <location>
        <begin position="24"/>
        <end position="44"/>
    </location>
</feature>
<feature type="domain" description="Periplasmic binding protein" evidence="6">
    <location>
        <begin position="52"/>
        <end position="307"/>
    </location>
</feature>